<dbReference type="Proteomes" id="UP000315677">
    <property type="component" value="Unassembled WGS sequence"/>
</dbReference>
<comment type="caution">
    <text evidence="1">The sequence shown here is derived from an EMBL/GenBank/DDBJ whole genome shotgun (WGS) entry which is preliminary data.</text>
</comment>
<accession>A0A543E0G5</accession>
<sequence>MDDEWLGERGTAMEREADDAAIQALLELRGALDRTIAALGAAAERADDLIAQRRRGRTWFEIVSSEKPPLVIETVTGVLDELGELGSRFRREEALALQREDVSITRIAEMFRVTRQRVSALLHTRSARDGARA</sequence>
<evidence type="ECO:0000313" key="2">
    <source>
        <dbReference type="Proteomes" id="UP000315677"/>
    </source>
</evidence>
<name>A0A543E0G5_9PSEU</name>
<proteinExistence type="predicted"/>
<dbReference type="AlphaFoldDB" id="A0A543E0G5"/>
<dbReference type="EMBL" id="VFPA01000001">
    <property type="protein sequence ID" value="TQM15024.1"/>
    <property type="molecule type" value="Genomic_DNA"/>
</dbReference>
<protein>
    <submittedName>
        <fullName evidence="1">Uncharacterized protein</fullName>
    </submittedName>
</protein>
<keyword evidence="2" id="KW-1185">Reference proteome</keyword>
<reference evidence="1 2" key="1">
    <citation type="submission" date="2019-06" db="EMBL/GenBank/DDBJ databases">
        <title>Sequencing the genomes of 1000 actinobacteria strains.</title>
        <authorList>
            <person name="Klenk H.-P."/>
        </authorList>
    </citation>
    <scope>NUCLEOTIDE SEQUENCE [LARGE SCALE GENOMIC DNA]</scope>
    <source>
        <strain evidence="1 2">DSM 45301</strain>
    </source>
</reference>
<organism evidence="1 2">
    <name type="scientific">Pseudonocardia kunmingensis</name>
    <dbReference type="NCBI Taxonomy" id="630975"/>
    <lineage>
        <taxon>Bacteria</taxon>
        <taxon>Bacillati</taxon>
        <taxon>Actinomycetota</taxon>
        <taxon>Actinomycetes</taxon>
        <taxon>Pseudonocardiales</taxon>
        <taxon>Pseudonocardiaceae</taxon>
        <taxon>Pseudonocardia</taxon>
    </lineage>
</organism>
<evidence type="ECO:0000313" key="1">
    <source>
        <dbReference type="EMBL" id="TQM15024.1"/>
    </source>
</evidence>
<dbReference type="RefSeq" id="WP_211366224.1">
    <property type="nucleotide sequence ID" value="NZ_VFPA01000001.1"/>
</dbReference>
<gene>
    <name evidence="1" type="ORF">FB558_1805</name>
</gene>